<organism evidence="1 2">
    <name type="scientific">Volvox reticuliferus</name>
    <dbReference type="NCBI Taxonomy" id="1737510"/>
    <lineage>
        <taxon>Eukaryota</taxon>
        <taxon>Viridiplantae</taxon>
        <taxon>Chlorophyta</taxon>
        <taxon>core chlorophytes</taxon>
        <taxon>Chlorophyceae</taxon>
        <taxon>CS clade</taxon>
        <taxon>Chlamydomonadales</taxon>
        <taxon>Volvocaceae</taxon>
        <taxon>Volvox</taxon>
    </lineage>
</organism>
<dbReference type="Pfam" id="PF04366">
    <property type="entry name" value="Ysc84"/>
    <property type="match status" value="1"/>
</dbReference>
<protein>
    <submittedName>
        <fullName evidence="1">Uncharacterized protein</fullName>
    </submittedName>
</protein>
<dbReference type="PANTHER" id="PTHR15629">
    <property type="entry name" value="SH3YL1 PROTEIN"/>
    <property type="match status" value="1"/>
</dbReference>
<dbReference type="PANTHER" id="PTHR15629:SF2">
    <property type="entry name" value="SH3 DOMAIN-CONTAINING YSC84-LIKE PROTEIN 1"/>
    <property type="match status" value="1"/>
</dbReference>
<gene>
    <name evidence="1" type="ORF">Vretimale_6627</name>
</gene>
<dbReference type="InterPro" id="IPR051702">
    <property type="entry name" value="SH3_domain_YSC84-like"/>
</dbReference>
<accession>A0A8J4FII8</accession>
<sequence length="250" mass="26823">MVEDSAPSAGHFARTSQVYEFTEPEDSSVTKHLEDDAHWASELITKLVTIGGDDAMRPGIVNACEGLAFVRISKGGLGLTVARGSGFVIRKLEQDRFGNSRWSAPVYFNVSQLGFGVAIGYEAADSVLALMSYSSIMRFTHDNAVVGTDLGLVTTDGAMSGVPAGTFGRTSHMDVQADNTNTVFAYSVSAGLLVNLSINGTETSPNHVLNKKLYGNDTSIEDVLNGKIHTFKQMLPLYRKIADTARHALS</sequence>
<dbReference type="Proteomes" id="UP000722791">
    <property type="component" value="Unassembled WGS sequence"/>
</dbReference>
<proteinExistence type="predicted"/>
<dbReference type="EMBL" id="BNCQ01000010">
    <property type="protein sequence ID" value="GIM01909.1"/>
    <property type="molecule type" value="Genomic_DNA"/>
</dbReference>
<dbReference type="AlphaFoldDB" id="A0A8J4FII8"/>
<reference evidence="1" key="1">
    <citation type="journal article" date="2021" name="Proc. Natl. Acad. Sci. U.S.A.">
        <title>Three genomes in the algal genus Volvox reveal the fate of a haploid sex-determining region after a transition to homothallism.</title>
        <authorList>
            <person name="Yamamoto K."/>
            <person name="Hamaji T."/>
            <person name="Kawai-Toyooka H."/>
            <person name="Matsuzaki R."/>
            <person name="Takahashi F."/>
            <person name="Nishimura Y."/>
            <person name="Kawachi M."/>
            <person name="Noguchi H."/>
            <person name="Minakuchi Y."/>
            <person name="Umen J.G."/>
            <person name="Toyoda A."/>
            <person name="Nozaki H."/>
        </authorList>
    </citation>
    <scope>NUCLEOTIDE SEQUENCE</scope>
    <source>
        <strain evidence="1">NIES-3785</strain>
    </source>
</reference>
<dbReference type="GO" id="GO:0035091">
    <property type="term" value="F:phosphatidylinositol binding"/>
    <property type="evidence" value="ECO:0007669"/>
    <property type="project" value="TreeGrafter"/>
</dbReference>
<evidence type="ECO:0000313" key="1">
    <source>
        <dbReference type="EMBL" id="GIM01909.1"/>
    </source>
</evidence>
<dbReference type="OrthoDB" id="443981at2759"/>
<name>A0A8J4FII8_9CHLO</name>
<dbReference type="InterPro" id="IPR007461">
    <property type="entry name" value="Ysc84_actin-binding"/>
</dbReference>
<evidence type="ECO:0000313" key="2">
    <source>
        <dbReference type="Proteomes" id="UP000722791"/>
    </source>
</evidence>
<dbReference type="CDD" id="cd11524">
    <property type="entry name" value="SYLF"/>
    <property type="match status" value="1"/>
</dbReference>
<comment type="caution">
    <text evidence="1">The sequence shown here is derived from an EMBL/GenBank/DDBJ whole genome shotgun (WGS) entry which is preliminary data.</text>
</comment>